<evidence type="ECO:0000313" key="3">
    <source>
        <dbReference type="Proteomes" id="UP000627781"/>
    </source>
</evidence>
<name>A0ABR8PUX3_9CLOT</name>
<organism evidence="2 3">
    <name type="scientific">Clostridium cibarium</name>
    <dbReference type="NCBI Taxonomy" id="2762247"/>
    <lineage>
        <taxon>Bacteria</taxon>
        <taxon>Bacillati</taxon>
        <taxon>Bacillota</taxon>
        <taxon>Clostridia</taxon>
        <taxon>Eubacteriales</taxon>
        <taxon>Clostridiaceae</taxon>
        <taxon>Clostridium</taxon>
    </lineage>
</organism>
<dbReference type="Proteomes" id="UP000627781">
    <property type="component" value="Unassembled WGS sequence"/>
</dbReference>
<evidence type="ECO:0000313" key="2">
    <source>
        <dbReference type="EMBL" id="MBD7911973.1"/>
    </source>
</evidence>
<protein>
    <recommendedName>
        <fullName evidence="1">Thoeris protein ThsB TIR-like domain-containing protein</fullName>
    </recommendedName>
</protein>
<feature type="domain" description="Thoeris protein ThsB TIR-like" evidence="1">
    <location>
        <begin position="11"/>
        <end position="112"/>
    </location>
</feature>
<comment type="caution">
    <text evidence="2">The sequence shown here is derived from an EMBL/GenBank/DDBJ whole genome shotgun (WGS) entry which is preliminary data.</text>
</comment>
<keyword evidence="3" id="KW-1185">Reference proteome</keyword>
<dbReference type="Gene3D" id="3.40.50.11200">
    <property type="match status" value="1"/>
</dbReference>
<reference evidence="2 3" key="1">
    <citation type="submission" date="2020-08" db="EMBL/GenBank/DDBJ databases">
        <title>A Genomic Blueprint of the Chicken Gut Microbiome.</title>
        <authorList>
            <person name="Gilroy R."/>
            <person name="Ravi A."/>
            <person name="Getino M."/>
            <person name="Pursley I."/>
            <person name="Horton D.L."/>
            <person name="Alikhan N.-F."/>
            <person name="Baker D."/>
            <person name="Gharbi K."/>
            <person name="Hall N."/>
            <person name="Watson M."/>
            <person name="Adriaenssens E.M."/>
            <person name="Foster-Nyarko E."/>
            <person name="Jarju S."/>
            <person name="Secka A."/>
            <person name="Antonio M."/>
            <person name="Oren A."/>
            <person name="Chaudhuri R."/>
            <person name="La Ragione R.M."/>
            <person name="Hildebrand F."/>
            <person name="Pallen M.J."/>
        </authorList>
    </citation>
    <scope>NUCLEOTIDE SEQUENCE [LARGE SCALE GENOMIC DNA]</scope>
    <source>
        <strain evidence="2 3">Sa3CVN1</strain>
    </source>
</reference>
<proteinExistence type="predicted"/>
<dbReference type="RefSeq" id="WP_191768857.1">
    <property type="nucleotide sequence ID" value="NZ_JACSRA010000017.1"/>
</dbReference>
<dbReference type="Pfam" id="PF08937">
    <property type="entry name" value="ThsB_TIR"/>
    <property type="match status" value="1"/>
</dbReference>
<sequence length="188" mass="21606">MAYRNGTYVAFDGNGTTDPTKGDMKYYGLLRKWNNSNRFELNFSDSHLKTYQVKDSSSIRTLKSRLLERMKNSKNMLLIISDDTNWDRGMLNYEIEKVVDEYKIPLIVAYTGYNSILNPSLLRGKWPKALLERIDNGTAKCIHIPFKERSISSAVSQFSVNSTGSNILTSALTTYKKEVYINWGYIDK</sequence>
<evidence type="ECO:0000259" key="1">
    <source>
        <dbReference type="Pfam" id="PF08937"/>
    </source>
</evidence>
<dbReference type="InterPro" id="IPR015032">
    <property type="entry name" value="ThsB__TIR-like_domain"/>
</dbReference>
<gene>
    <name evidence="2" type="ORF">H9661_11455</name>
</gene>
<dbReference type="EMBL" id="JACSRA010000017">
    <property type="protein sequence ID" value="MBD7911973.1"/>
    <property type="molecule type" value="Genomic_DNA"/>
</dbReference>
<accession>A0ABR8PUX3</accession>